<gene>
    <name evidence="2" type="ORF">HGK34_20985</name>
</gene>
<dbReference type="EMBL" id="JABBYC010000076">
    <property type="protein sequence ID" value="MBL0888721.1"/>
    <property type="molecule type" value="Genomic_DNA"/>
</dbReference>
<feature type="compositionally biased region" description="Basic and acidic residues" evidence="1">
    <location>
        <begin position="20"/>
        <end position="32"/>
    </location>
</feature>
<evidence type="ECO:0008006" key="4">
    <source>
        <dbReference type="Google" id="ProtNLM"/>
    </source>
</evidence>
<name>A0ABS1LR07_9MICO</name>
<evidence type="ECO:0000256" key="1">
    <source>
        <dbReference type="SAM" id="MobiDB-lite"/>
    </source>
</evidence>
<evidence type="ECO:0000313" key="3">
    <source>
        <dbReference type="Proteomes" id="UP000675409"/>
    </source>
</evidence>
<reference evidence="2 3" key="1">
    <citation type="journal article" date="2021" name="Arch. Microbiol.">
        <title>Myceligenerans indicum sp. nov., an actinobacterium isolated from mangrove sediment of Sundarbans, India.</title>
        <authorList>
            <person name="Asha K."/>
            <person name="Bhadury P."/>
        </authorList>
    </citation>
    <scope>NUCLEOTIDE SEQUENCE [LARGE SCALE GENOMIC DNA]</scope>
    <source>
        <strain evidence="2 3">I2</strain>
    </source>
</reference>
<feature type="region of interest" description="Disordered" evidence="1">
    <location>
        <begin position="18"/>
        <end position="99"/>
    </location>
</feature>
<evidence type="ECO:0000313" key="2">
    <source>
        <dbReference type="EMBL" id="MBL0888721.1"/>
    </source>
</evidence>
<accession>A0ABS1LR07</accession>
<protein>
    <recommendedName>
        <fullName evidence="4">LysM domain-containing protein</fullName>
    </recommendedName>
</protein>
<organism evidence="2 3">
    <name type="scientific">Myceligenerans indicum</name>
    <dbReference type="NCBI Taxonomy" id="2593663"/>
    <lineage>
        <taxon>Bacteria</taxon>
        <taxon>Bacillati</taxon>
        <taxon>Actinomycetota</taxon>
        <taxon>Actinomycetes</taxon>
        <taxon>Micrococcales</taxon>
        <taxon>Promicromonosporaceae</taxon>
        <taxon>Myceligenerans</taxon>
    </lineage>
</organism>
<keyword evidence="3" id="KW-1185">Reference proteome</keyword>
<feature type="compositionally biased region" description="Basic residues" evidence="1">
    <location>
        <begin position="84"/>
        <end position="99"/>
    </location>
</feature>
<dbReference type="Proteomes" id="UP000675409">
    <property type="component" value="Unassembled WGS sequence"/>
</dbReference>
<comment type="caution">
    <text evidence="2">The sequence shown here is derived from an EMBL/GenBank/DDBJ whole genome shotgun (WGS) entry which is preliminary data.</text>
</comment>
<proteinExistence type="predicted"/>
<feature type="compositionally biased region" description="Basic and acidic residues" evidence="1">
    <location>
        <begin position="42"/>
        <end position="64"/>
    </location>
</feature>
<sequence>MRLLLHAGATILLPISVADEPARPGGRGDRPGTDGASSYTVKRGDTLNEVADDHDGAPGRHPDIVEAPAHRSRPHRTRLDPHPARRRRARRQSPSRHHG</sequence>